<evidence type="ECO:0000313" key="10">
    <source>
        <dbReference type="EMBL" id="KAG7656564.1"/>
    </source>
</evidence>
<dbReference type="Pfam" id="PF08284">
    <property type="entry name" value="RVP_2"/>
    <property type="match status" value="1"/>
</dbReference>
<dbReference type="GO" id="GO:0004519">
    <property type="term" value="F:endonuclease activity"/>
    <property type="evidence" value="ECO:0007669"/>
    <property type="project" value="UniProtKB-KW"/>
</dbReference>
<dbReference type="FunFam" id="3.30.70.270:FF:000020">
    <property type="entry name" value="Transposon Tf2-6 polyprotein-like Protein"/>
    <property type="match status" value="1"/>
</dbReference>
<keyword evidence="2" id="KW-0255">Endonuclease</keyword>
<sequence length="1628" mass="180906">MRFHAGAAEVGAGGAGVGIGVHVVGAEDPEVLAAAAGGAQVPKVGLAGLLRQLLKRLPGVVLVQAPVAPRVAEVQQRAVVAEEMLGGVSGGSGSAFSRGGCTFVVGSVTAKRRQADMFWADFVAEFNAKTVRKRQCHSTPQKRHWWRQLLSLAVQPKKTQRQVAPSKGGKPAQGQKRKWDHPSKARQGGRAGCFSCGSLDHKVAETRECYHCRERRHLKPNCPKLQLMVVAVVQPAVQQGAQVQQEVQQNVQQLAHIGAAPQGYTTREIGSTSNRAITGFLAHEVCVGTLLVDGVEANVLFDSGASHCFITPESASRGNIRGDPGEQFGSVKGSRCSGSDYQPCRVVSCYSGRVSFDCYRGRVSFERPEGRLVYHGVRPTSGSLVISVVEAEKMTISMPESVGKVAVSDIRVVQEFEDVFQSLQGLPPSWSDPFTIELESGTAPTSPWGAPVLFVKKKDGSFCLCIDYRGLNRVTMKNRYPLPRIDELLDQLRGATCFSKIDLTSGYHQIPIAEADIHKTAFSTRYGHFKFVEFLDEFVIIFIDDILVYSKSPEEHEVHLRRVMEKLREQKLFAKLSKCSFLAEGVSVDPEKIEAIRDWPRPTNATEIRSFLGLVGYYRRFVKGFASMVQSMTKLTGKDIPFVWLTECEEGFVSLKEMLTSTPVLALLEHGEPYMLRKHEGNYPTHDLEMAARRWMELVADYDLEIAYHPGKANVVSDALSRKRVGAAPGQSVEVLVSEIGALRLCVVAREPLGLEAVDRADILSRVRLAQEKDEGLIAASKAEGSKYQFAANGTILVHGRSLPIPEWKWDFITMDFLGGLPVSRTKDAIWVIVDRLTKSAHFLAIRKTDGAAVLTKKYVSEIVKLHGVPVSIVSDRDSKFTSAFWRAFQAEMGTKVQMSTAYHPQTNGQSERTIQTLEDMLRMCVFDWGGHWADQLSLIEFAYNNNYQASIGMAPFEVLYGRPCRTQLCWTQVGERSIYGADYVQETTERIGVLKLNMKEVQDRQRSYADKRWRELEFEVGERVYLKMAMLRGPNRSISETKLSPRYMGPFRIVERVGPVAYRGDLGARGEDEGKVLEVVREAGNSRDLVSLECEGYGVFGILPLCSVIVREVASGYPACFGSGAVTTACSKLSPKAIDLPRHFMSLSNSINLAHRDDLPPIHKQKMVWSPSDDTEANISRLDSDAESSSHVPEELSSFVPRSPSSAVENKIPEELWTSVIPSLEGLRREDVMYKDIIKNLVSGMNLELSSVTNKVSSFECAGHVDTESEETQRTRQIARDRPRRQVILPSRLKDYEMDEEVLDEIAGYAYLITEDGGNPEPASFQEALQDSDSDDILIASKDKKHVCELKVLLNSEFEMKDLGDAKKILGMEIIRDKEGGTLTISQEGYLLKLRPATDEEVQKQSEVMRTVPYRSAVGSLMYSMIGTRPDLAHSVGLLCMFMRKPLKDHWQAVKWILRCIVGTMDRKLCYKNEGGLALEGLVNELGFTQRSVNIHCDSQSVIALAKNAVYHERTKHIDVKYHFIRELAKANNELITKLEGGGSLEEEKKQVLAWKKEYDDAEATYNKLVVELKEELKIPPVFPNLILNSLGNRSAEGLADEVGVTDHASSNLREDETRPSEEEPAV</sequence>
<dbReference type="EMBL" id="JAEFBJ010000001">
    <property type="protein sequence ID" value="KAG7656564.1"/>
    <property type="molecule type" value="Genomic_DNA"/>
</dbReference>
<evidence type="ECO:0000256" key="5">
    <source>
        <dbReference type="ARBA" id="ARBA00032154"/>
    </source>
</evidence>
<evidence type="ECO:0000256" key="4">
    <source>
        <dbReference type="ARBA" id="ARBA00030524"/>
    </source>
</evidence>
<keyword evidence="1" id="KW-0540">Nuclease</keyword>
<dbReference type="CDD" id="cd09272">
    <property type="entry name" value="RNase_HI_RT_Ty1"/>
    <property type="match status" value="1"/>
</dbReference>
<keyword evidence="3" id="KW-0378">Hydrolase</keyword>
<comment type="caution">
    <text evidence="10">The sequence shown here is derived from an EMBL/GenBank/DDBJ whole genome shotgun (WGS) entry which is preliminary data.</text>
</comment>
<dbReference type="FunFam" id="3.30.70.270:FF:000003">
    <property type="entry name" value="Transposon Ty3-G Gag-Pol polyprotein"/>
    <property type="match status" value="1"/>
</dbReference>
<dbReference type="GO" id="GO:0004190">
    <property type="term" value="F:aspartic-type endopeptidase activity"/>
    <property type="evidence" value="ECO:0007669"/>
    <property type="project" value="InterPro"/>
</dbReference>
<dbReference type="PANTHER" id="PTHR37984">
    <property type="entry name" value="PROTEIN CBG26694"/>
    <property type="match status" value="1"/>
</dbReference>
<dbReference type="GO" id="GO:0015074">
    <property type="term" value="P:DNA integration"/>
    <property type="evidence" value="ECO:0007669"/>
    <property type="project" value="InterPro"/>
</dbReference>
<evidence type="ECO:0000256" key="6">
    <source>
        <dbReference type="ARBA" id="ARBA00033113"/>
    </source>
</evidence>
<dbReference type="Proteomes" id="UP000694251">
    <property type="component" value="Chromosome 1"/>
</dbReference>
<dbReference type="Pfam" id="PF00078">
    <property type="entry name" value="RVT_1"/>
    <property type="match status" value="2"/>
</dbReference>
<accession>A0A8T2HD01</accession>
<dbReference type="Pfam" id="PF07727">
    <property type="entry name" value="RVT_2"/>
    <property type="match status" value="1"/>
</dbReference>
<evidence type="ECO:0000256" key="8">
    <source>
        <dbReference type="SAM" id="MobiDB-lite"/>
    </source>
</evidence>
<protein>
    <recommendedName>
        <fullName evidence="4">Gag-Pol-p199</fullName>
    </recommendedName>
    <alternativeName>
        <fullName evidence="5">TY1A-TY1B</fullName>
    </alternativeName>
    <alternativeName>
        <fullName evidence="6">p190</fullName>
    </alternativeName>
</protein>
<gene>
    <name evidence="10" type="ORF">ISN44_As01g036480</name>
</gene>
<feature type="region of interest" description="Disordered" evidence="8">
    <location>
        <begin position="156"/>
        <end position="189"/>
    </location>
</feature>
<feature type="region of interest" description="Disordered" evidence="8">
    <location>
        <begin position="1600"/>
        <end position="1628"/>
    </location>
</feature>
<dbReference type="InterPro" id="IPR050951">
    <property type="entry name" value="Retrovirus_Pol_polyprotein"/>
</dbReference>
<evidence type="ECO:0000256" key="7">
    <source>
        <dbReference type="ARBA" id="ARBA00057243"/>
    </source>
</evidence>
<dbReference type="InterPro" id="IPR013103">
    <property type="entry name" value="RVT_2"/>
</dbReference>
<feature type="compositionally biased region" description="Basic and acidic residues" evidence="8">
    <location>
        <begin position="1614"/>
        <end position="1628"/>
    </location>
</feature>
<dbReference type="InterPro" id="IPR001969">
    <property type="entry name" value="Aspartic_peptidase_AS"/>
</dbReference>
<evidence type="ECO:0000256" key="2">
    <source>
        <dbReference type="ARBA" id="ARBA00022759"/>
    </source>
</evidence>
<dbReference type="Pfam" id="PF24626">
    <property type="entry name" value="SH3_Tf2-1"/>
    <property type="match status" value="1"/>
</dbReference>
<feature type="region of interest" description="Disordered" evidence="8">
    <location>
        <begin position="1171"/>
        <end position="1205"/>
    </location>
</feature>
<dbReference type="InterPro" id="IPR001584">
    <property type="entry name" value="Integrase_cat-core"/>
</dbReference>
<dbReference type="PANTHER" id="PTHR37984:SF5">
    <property type="entry name" value="PROTEIN NYNRIN-LIKE"/>
    <property type="match status" value="1"/>
</dbReference>
<name>A0A8T2HD01_ARASU</name>
<evidence type="ECO:0000259" key="9">
    <source>
        <dbReference type="PROSITE" id="PS50994"/>
    </source>
</evidence>
<evidence type="ECO:0000256" key="3">
    <source>
        <dbReference type="ARBA" id="ARBA00022801"/>
    </source>
</evidence>
<dbReference type="InterPro" id="IPR056924">
    <property type="entry name" value="SH3_Tf2-1"/>
</dbReference>
<proteinExistence type="predicted"/>
<dbReference type="PROSITE" id="PS50994">
    <property type="entry name" value="INTEGRASE"/>
    <property type="match status" value="1"/>
</dbReference>
<dbReference type="GO" id="GO:0006508">
    <property type="term" value="P:proteolysis"/>
    <property type="evidence" value="ECO:0007669"/>
    <property type="project" value="InterPro"/>
</dbReference>
<evidence type="ECO:0000256" key="1">
    <source>
        <dbReference type="ARBA" id="ARBA00022722"/>
    </source>
</evidence>
<reference evidence="10 11" key="1">
    <citation type="submission" date="2020-12" db="EMBL/GenBank/DDBJ databases">
        <title>Concerted genomic and epigenomic changes stabilize Arabidopsis allopolyploids.</title>
        <authorList>
            <person name="Chen Z."/>
        </authorList>
    </citation>
    <scope>NUCLEOTIDE SEQUENCE [LARGE SCALE GENOMIC DNA]</scope>
    <source>
        <strain evidence="10">As9502</strain>
        <tissue evidence="10">Leaf</tissue>
    </source>
</reference>
<dbReference type="CDD" id="cd01647">
    <property type="entry name" value="RT_LTR"/>
    <property type="match status" value="1"/>
</dbReference>
<feature type="domain" description="Integrase catalytic" evidence="9">
    <location>
        <begin position="800"/>
        <end position="964"/>
    </location>
</feature>
<evidence type="ECO:0000313" key="11">
    <source>
        <dbReference type="Proteomes" id="UP000694251"/>
    </source>
</evidence>
<keyword evidence="11" id="KW-1185">Reference proteome</keyword>
<dbReference type="PROSITE" id="PS00141">
    <property type="entry name" value="ASP_PROTEASE"/>
    <property type="match status" value="1"/>
</dbReference>
<dbReference type="OrthoDB" id="415724at2759"/>
<comment type="function">
    <text evidence="7">Capsid protein (CA) is the structural component of the virus-like particle (VLP), forming the shell that encapsulates the retrotransposons dimeric RNA genome. The particles are assembled from trimer-clustered units and there are holes in the capsid shells that allow for the diffusion of macromolecules. CA also has nucleocapsid-like chaperone activity, promoting primer tRNA(i)-Met annealing to the multipartite primer-binding site (PBS), dimerization of Ty1 RNA and initiation of reverse transcription.</text>
</comment>
<dbReference type="InterPro" id="IPR000477">
    <property type="entry name" value="RT_dom"/>
</dbReference>
<organism evidence="10 11">
    <name type="scientific">Arabidopsis suecica</name>
    <name type="common">Swedish thale-cress</name>
    <name type="synonym">Cardaminopsis suecica</name>
    <dbReference type="NCBI Taxonomy" id="45249"/>
    <lineage>
        <taxon>Eukaryota</taxon>
        <taxon>Viridiplantae</taxon>
        <taxon>Streptophyta</taxon>
        <taxon>Embryophyta</taxon>
        <taxon>Tracheophyta</taxon>
        <taxon>Spermatophyta</taxon>
        <taxon>Magnoliopsida</taxon>
        <taxon>eudicotyledons</taxon>
        <taxon>Gunneridae</taxon>
        <taxon>Pentapetalae</taxon>
        <taxon>rosids</taxon>
        <taxon>malvids</taxon>
        <taxon>Brassicales</taxon>
        <taxon>Brassicaceae</taxon>
        <taxon>Camelineae</taxon>
        <taxon>Arabidopsis</taxon>
    </lineage>
</organism>